<feature type="transmembrane region" description="Helical" evidence="1">
    <location>
        <begin position="65"/>
        <end position="84"/>
    </location>
</feature>
<keyword evidence="3" id="KW-1185">Reference proteome</keyword>
<proteinExistence type="predicted"/>
<dbReference type="Proteomes" id="UP000675781">
    <property type="component" value="Unassembled WGS sequence"/>
</dbReference>
<sequence length="193" mass="20033">MSDDETERISGNPDLEETYVHFGPGVPMAVPTDRATAIWRGAAEPEAGTSGSTTMPPTQPRGQRWVLPLTVLILVIAVVAYFTWGRSPASMSVTGVSVRTSSATVPCSGQETLTGVIVTDGGAGSVTYQWVRSDGTKSAVLHQTVNSGDKLVDVTLLWSFEGTGSLHATAVLNVLGPGAARSGSASFDYSCSG</sequence>
<keyword evidence="1" id="KW-0812">Transmembrane</keyword>
<accession>A0A941EVK1</accession>
<organism evidence="2 3">
    <name type="scientific">Actinospica durhamensis</name>
    <dbReference type="NCBI Taxonomy" id="1508375"/>
    <lineage>
        <taxon>Bacteria</taxon>
        <taxon>Bacillati</taxon>
        <taxon>Actinomycetota</taxon>
        <taxon>Actinomycetes</taxon>
        <taxon>Catenulisporales</taxon>
        <taxon>Actinospicaceae</taxon>
        <taxon>Actinospica</taxon>
    </lineage>
</organism>
<gene>
    <name evidence="2" type="ORF">KDL01_30975</name>
</gene>
<keyword evidence="1" id="KW-0472">Membrane</keyword>
<dbReference type="AlphaFoldDB" id="A0A941EVK1"/>
<name>A0A941EVK1_9ACTN</name>
<comment type="caution">
    <text evidence="2">The sequence shown here is derived from an EMBL/GenBank/DDBJ whole genome shotgun (WGS) entry which is preliminary data.</text>
</comment>
<evidence type="ECO:0000256" key="1">
    <source>
        <dbReference type="SAM" id="Phobius"/>
    </source>
</evidence>
<keyword evidence="1" id="KW-1133">Transmembrane helix</keyword>
<dbReference type="RefSeq" id="WP_212532207.1">
    <property type="nucleotide sequence ID" value="NZ_JAGSOG010000226.1"/>
</dbReference>
<dbReference type="EMBL" id="JAGSOG010000226">
    <property type="protein sequence ID" value="MBR7837741.1"/>
    <property type="molecule type" value="Genomic_DNA"/>
</dbReference>
<protein>
    <submittedName>
        <fullName evidence="2">Uncharacterized protein</fullName>
    </submittedName>
</protein>
<evidence type="ECO:0000313" key="3">
    <source>
        <dbReference type="Proteomes" id="UP000675781"/>
    </source>
</evidence>
<reference evidence="2" key="1">
    <citation type="submission" date="2021-04" db="EMBL/GenBank/DDBJ databases">
        <title>Genome based classification of Actinospica acidithermotolerans sp. nov., an actinobacterium isolated from an Indonesian hot spring.</title>
        <authorList>
            <person name="Kusuma A.B."/>
            <person name="Putra K.E."/>
            <person name="Nafisah S."/>
            <person name="Loh J."/>
            <person name="Nouioui I."/>
            <person name="Goodfellow M."/>
        </authorList>
    </citation>
    <scope>NUCLEOTIDE SEQUENCE</scope>
    <source>
        <strain evidence="2">CSCA 57</strain>
    </source>
</reference>
<evidence type="ECO:0000313" key="2">
    <source>
        <dbReference type="EMBL" id="MBR7837741.1"/>
    </source>
</evidence>